<dbReference type="AlphaFoldDB" id="A0A9P8YCL2"/>
<feature type="active site" evidence="2">
    <location>
        <position position="165"/>
    </location>
</feature>
<keyword evidence="6" id="KW-1185">Reference proteome</keyword>
<dbReference type="GeneID" id="70179134"/>
<protein>
    <submittedName>
        <fullName evidence="5">Aldehyde dehydrogenase domain-containing protein</fullName>
    </submittedName>
</protein>
<evidence type="ECO:0000256" key="1">
    <source>
        <dbReference type="ARBA" id="ARBA00023002"/>
    </source>
</evidence>
<comment type="caution">
    <text evidence="5">The sequence shown here is derived from an EMBL/GenBank/DDBJ whole genome shotgun (WGS) entry which is preliminary data.</text>
</comment>
<evidence type="ECO:0000256" key="2">
    <source>
        <dbReference type="PROSITE-ProRule" id="PRU10007"/>
    </source>
</evidence>
<dbReference type="InterPro" id="IPR015590">
    <property type="entry name" value="Aldehyde_DH_dom"/>
</dbReference>
<reference evidence="5" key="1">
    <citation type="journal article" date="2021" name="Nat. Commun.">
        <title>Genetic determinants of endophytism in the Arabidopsis root mycobiome.</title>
        <authorList>
            <person name="Mesny F."/>
            <person name="Miyauchi S."/>
            <person name="Thiergart T."/>
            <person name="Pickel B."/>
            <person name="Atanasova L."/>
            <person name="Karlsson M."/>
            <person name="Huettel B."/>
            <person name="Barry K.W."/>
            <person name="Haridas S."/>
            <person name="Chen C."/>
            <person name="Bauer D."/>
            <person name="Andreopoulos W."/>
            <person name="Pangilinan J."/>
            <person name="LaButti K."/>
            <person name="Riley R."/>
            <person name="Lipzen A."/>
            <person name="Clum A."/>
            <person name="Drula E."/>
            <person name="Henrissat B."/>
            <person name="Kohler A."/>
            <person name="Grigoriev I.V."/>
            <person name="Martin F.M."/>
            <person name="Hacquard S."/>
        </authorList>
    </citation>
    <scope>NUCLEOTIDE SEQUENCE</scope>
    <source>
        <strain evidence="5">MPI-CAGE-CH-0230</strain>
    </source>
</reference>
<dbReference type="InterPro" id="IPR050740">
    <property type="entry name" value="Aldehyde_DH_Superfamily"/>
</dbReference>
<feature type="domain" description="Aldehyde dehydrogenase" evidence="4">
    <location>
        <begin position="3"/>
        <end position="385"/>
    </location>
</feature>
<dbReference type="SUPFAM" id="SSF53720">
    <property type="entry name" value="ALDH-like"/>
    <property type="match status" value="1"/>
</dbReference>
<evidence type="ECO:0000259" key="4">
    <source>
        <dbReference type="Pfam" id="PF00171"/>
    </source>
</evidence>
<evidence type="ECO:0000313" key="6">
    <source>
        <dbReference type="Proteomes" id="UP000756346"/>
    </source>
</evidence>
<dbReference type="GO" id="GO:0009450">
    <property type="term" value="P:gamma-aminobutyric acid catabolic process"/>
    <property type="evidence" value="ECO:0007669"/>
    <property type="project" value="TreeGrafter"/>
</dbReference>
<gene>
    <name evidence="5" type="ORF">B0I36DRAFT_238199</name>
</gene>
<keyword evidence="1 3" id="KW-0560">Oxidoreductase</keyword>
<sequence length="389" mass="40713">MQSECGAGDAWSSINIALAKDCLLGTASRIGTLEGRIPGLNDPSVGGLVLREPYGVIFAMAPWNAPYALGFRAVVGPVAAGNTVVFKGSELSPRCLWAVCSVLEEAGVPAGVLNYLACSPANAPGVAEAVIGAPAVKKINFTGSTAVGRIIGKLAGQHLKPVLLELGGKAPAIVCEDADLTLAAEQCVLGGFLNAGQICMSTEKVLVHQNIQEAFEAELRRAVDKLFPLDQDPPVLINAAAVVKNKELVRDATSKGARLVHGRLGDGAGGELRTALRPLVVAGVQPGMDMYLAESFGPSMSVIGFDSDAEALRLANEGEYGLSAAVFSRDLRRALRLARRIEAGAVHINRMTVQDEAALPHGGAKSSGYGRFNAGFDEWTRAKNITYDL</sequence>
<dbReference type="Pfam" id="PF00171">
    <property type="entry name" value="Aldedh"/>
    <property type="match status" value="1"/>
</dbReference>
<proteinExistence type="inferred from homology"/>
<evidence type="ECO:0000313" key="5">
    <source>
        <dbReference type="EMBL" id="KAH7035470.1"/>
    </source>
</evidence>
<dbReference type="InterPro" id="IPR016162">
    <property type="entry name" value="Ald_DH_N"/>
</dbReference>
<dbReference type="InterPro" id="IPR016161">
    <property type="entry name" value="Ald_DH/histidinol_DH"/>
</dbReference>
<dbReference type="GO" id="GO:0004777">
    <property type="term" value="F:succinate-semialdehyde dehydrogenase (NAD+) activity"/>
    <property type="evidence" value="ECO:0007669"/>
    <property type="project" value="TreeGrafter"/>
</dbReference>
<dbReference type="OrthoDB" id="310895at2759"/>
<dbReference type="InterPro" id="IPR016163">
    <property type="entry name" value="Ald_DH_C"/>
</dbReference>
<dbReference type="PANTHER" id="PTHR43353:SF6">
    <property type="entry name" value="CYTOPLASMIC ALDEHYDE DEHYDROGENASE (EUROFUNG)"/>
    <property type="match status" value="1"/>
</dbReference>
<dbReference type="PROSITE" id="PS00687">
    <property type="entry name" value="ALDEHYDE_DEHYDR_GLU"/>
    <property type="match status" value="1"/>
</dbReference>
<dbReference type="InterPro" id="IPR029510">
    <property type="entry name" value="Ald_DH_CS_GLU"/>
</dbReference>
<evidence type="ECO:0000256" key="3">
    <source>
        <dbReference type="RuleBase" id="RU003345"/>
    </source>
</evidence>
<dbReference type="PANTHER" id="PTHR43353">
    <property type="entry name" value="SUCCINATE-SEMIALDEHYDE DEHYDROGENASE, MITOCHONDRIAL"/>
    <property type="match status" value="1"/>
</dbReference>
<dbReference type="Gene3D" id="3.40.309.10">
    <property type="entry name" value="Aldehyde Dehydrogenase, Chain A, domain 2"/>
    <property type="match status" value="1"/>
</dbReference>
<comment type="similarity">
    <text evidence="3">Belongs to the aldehyde dehydrogenase family.</text>
</comment>
<dbReference type="Gene3D" id="3.40.605.10">
    <property type="entry name" value="Aldehyde Dehydrogenase, Chain A, domain 1"/>
    <property type="match status" value="1"/>
</dbReference>
<organism evidence="5 6">
    <name type="scientific">Microdochium trichocladiopsis</name>
    <dbReference type="NCBI Taxonomy" id="1682393"/>
    <lineage>
        <taxon>Eukaryota</taxon>
        <taxon>Fungi</taxon>
        <taxon>Dikarya</taxon>
        <taxon>Ascomycota</taxon>
        <taxon>Pezizomycotina</taxon>
        <taxon>Sordariomycetes</taxon>
        <taxon>Xylariomycetidae</taxon>
        <taxon>Xylariales</taxon>
        <taxon>Microdochiaceae</taxon>
        <taxon>Microdochium</taxon>
    </lineage>
</organism>
<dbReference type="Proteomes" id="UP000756346">
    <property type="component" value="Unassembled WGS sequence"/>
</dbReference>
<dbReference type="RefSeq" id="XP_046015563.1">
    <property type="nucleotide sequence ID" value="XM_046149588.1"/>
</dbReference>
<accession>A0A9P8YCL2</accession>
<name>A0A9P8YCL2_9PEZI</name>
<dbReference type="EMBL" id="JAGTJQ010000003">
    <property type="protein sequence ID" value="KAH7035470.1"/>
    <property type="molecule type" value="Genomic_DNA"/>
</dbReference>